<name>A0A5B6VB11_9ROSI</name>
<keyword evidence="1" id="KW-0695">RNA-directed DNA polymerase</keyword>
<gene>
    <name evidence="1" type="ORF">EPI10_001476</name>
</gene>
<dbReference type="Proteomes" id="UP000325315">
    <property type="component" value="Unassembled WGS sequence"/>
</dbReference>
<dbReference type="AlphaFoldDB" id="A0A5B6VB11"/>
<keyword evidence="1" id="KW-0548">Nucleotidyltransferase</keyword>
<dbReference type="GO" id="GO:0003964">
    <property type="term" value="F:RNA-directed DNA polymerase activity"/>
    <property type="evidence" value="ECO:0007669"/>
    <property type="project" value="UniProtKB-KW"/>
</dbReference>
<sequence>MVYSDASYIGLYYVLMQESQVPSYLERVELEATDVDIIIEDEKNQDYGFNDEGILCFRGRYCVPKDKDLKQSILQKAHTYPKRNRMCQDLKKLY</sequence>
<comment type="caution">
    <text evidence="1">The sequence shown here is derived from an EMBL/GenBank/DDBJ whole genome shotgun (WGS) entry which is preliminary data.</text>
</comment>
<organism evidence="1 2">
    <name type="scientific">Gossypium australe</name>
    <dbReference type="NCBI Taxonomy" id="47621"/>
    <lineage>
        <taxon>Eukaryota</taxon>
        <taxon>Viridiplantae</taxon>
        <taxon>Streptophyta</taxon>
        <taxon>Embryophyta</taxon>
        <taxon>Tracheophyta</taxon>
        <taxon>Spermatophyta</taxon>
        <taxon>Magnoliopsida</taxon>
        <taxon>eudicotyledons</taxon>
        <taxon>Gunneridae</taxon>
        <taxon>Pentapetalae</taxon>
        <taxon>rosids</taxon>
        <taxon>malvids</taxon>
        <taxon>Malvales</taxon>
        <taxon>Malvaceae</taxon>
        <taxon>Malvoideae</taxon>
        <taxon>Gossypium</taxon>
    </lineage>
</organism>
<accession>A0A5B6VB11</accession>
<proteinExistence type="predicted"/>
<dbReference type="OrthoDB" id="1667550at2759"/>
<dbReference type="EMBL" id="SMMG02000007">
    <property type="protein sequence ID" value="KAA3466380.1"/>
    <property type="molecule type" value="Genomic_DNA"/>
</dbReference>
<protein>
    <submittedName>
        <fullName evidence="1">RNA-directed DNA polymerase-like protein</fullName>
    </submittedName>
</protein>
<evidence type="ECO:0000313" key="1">
    <source>
        <dbReference type="EMBL" id="KAA3466380.1"/>
    </source>
</evidence>
<reference evidence="2" key="1">
    <citation type="journal article" date="2019" name="Plant Biotechnol. J.">
        <title>Genome sequencing of the Australian wild diploid species Gossypium australe highlights disease resistance and delayed gland morphogenesis.</title>
        <authorList>
            <person name="Cai Y."/>
            <person name="Cai X."/>
            <person name="Wang Q."/>
            <person name="Wang P."/>
            <person name="Zhang Y."/>
            <person name="Cai C."/>
            <person name="Xu Y."/>
            <person name="Wang K."/>
            <person name="Zhou Z."/>
            <person name="Wang C."/>
            <person name="Geng S."/>
            <person name="Li B."/>
            <person name="Dong Q."/>
            <person name="Hou Y."/>
            <person name="Wang H."/>
            <person name="Ai P."/>
            <person name="Liu Z."/>
            <person name="Yi F."/>
            <person name="Sun M."/>
            <person name="An G."/>
            <person name="Cheng J."/>
            <person name="Zhang Y."/>
            <person name="Shi Q."/>
            <person name="Xie Y."/>
            <person name="Shi X."/>
            <person name="Chang Y."/>
            <person name="Huang F."/>
            <person name="Chen Y."/>
            <person name="Hong S."/>
            <person name="Mi L."/>
            <person name="Sun Q."/>
            <person name="Zhang L."/>
            <person name="Zhou B."/>
            <person name="Peng R."/>
            <person name="Zhang X."/>
            <person name="Liu F."/>
        </authorList>
    </citation>
    <scope>NUCLEOTIDE SEQUENCE [LARGE SCALE GENOMIC DNA]</scope>
    <source>
        <strain evidence="2">cv. PA1801</strain>
    </source>
</reference>
<evidence type="ECO:0000313" key="2">
    <source>
        <dbReference type="Proteomes" id="UP000325315"/>
    </source>
</evidence>
<keyword evidence="1" id="KW-0808">Transferase</keyword>
<keyword evidence="2" id="KW-1185">Reference proteome</keyword>